<dbReference type="InterPro" id="IPR016177">
    <property type="entry name" value="DNA-bd_dom_sf"/>
</dbReference>
<evidence type="ECO:0000256" key="1">
    <source>
        <dbReference type="ARBA" id="ARBA00004123"/>
    </source>
</evidence>
<gene>
    <name evidence="8" type="ORF">KIW84_043472</name>
</gene>
<dbReference type="InterPro" id="IPR001471">
    <property type="entry name" value="AP2/ERF_dom"/>
</dbReference>
<evidence type="ECO:0000256" key="3">
    <source>
        <dbReference type="ARBA" id="ARBA00023125"/>
    </source>
</evidence>
<dbReference type="GO" id="GO:0003700">
    <property type="term" value="F:DNA-binding transcription factor activity"/>
    <property type="evidence" value="ECO:0007669"/>
    <property type="project" value="InterPro"/>
</dbReference>
<dbReference type="EMBL" id="JAMSHJ010000004">
    <property type="protein sequence ID" value="KAI5419314.1"/>
    <property type="molecule type" value="Genomic_DNA"/>
</dbReference>
<organism evidence="8 9">
    <name type="scientific">Pisum sativum</name>
    <name type="common">Garden pea</name>
    <name type="synonym">Lathyrus oleraceus</name>
    <dbReference type="NCBI Taxonomy" id="3888"/>
    <lineage>
        <taxon>Eukaryota</taxon>
        <taxon>Viridiplantae</taxon>
        <taxon>Streptophyta</taxon>
        <taxon>Embryophyta</taxon>
        <taxon>Tracheophyta</taxon>
        <taxon>Spermatophyta</taxon>
        <taxon>Magnoliopsida</taxon>
        <taxon>eudicotyledons</taxon>
        <taxon>Gunneridae</taxon>
        <taxon>Pentapetalae</taxon>
        <taxon>rosids</taxon>
        <taxon>fabids</taxon>
        <taxon>Fabales</taxon>
        <taxon>Fabaceae</taxon>
        <taxon>Papilionoideae</taxon>
        <taxon>50 kb inversion clade</taxon>
        <taxon>NPAAA clade</taxon>
        <taxon>Hologalegina</taxon>
        <taxon>IRL clade</taxon>
        <taxon>Fabeae</taxon>
        <taxon>Lathyrus</taxon>
    </lineage>
</organism>
<dbReference type="Pfam" id="PF00847">
    <property type="entry name" value="AP2"/>
    <property type="match status" value="2"/>
</dbReference>
<name>A0A9D4XFU4_PEA</name>
<dbReference type="PANTHER" id="PTHR32467">
    <property type="entry name" value="AP2-LIKE ETHYLENE-RESPONSIVE TRANSCRIPTION FACTOR"/>
    <property type="match status" value="1"/>
</dbReference>
<evidence type="ECO:0000259" key="7">
    <source>
        <dbReference type="PROSITE" id="PS51032"/>
    </source>
</evidence>
<dbReference type="Gramene" id="Psat04G0347200-T1">
    <property type="protein sequence ID" value="KAI5419314.1"/>
    <property type="gene ID" value="KIW84_043472"/>
</dbReference>
<evidence type="ECO:0000256" key="4">
    <source>
        <dbReference type="ARBA" id="ARBA00023163"/>
    </source>
</evidence>
<evidence type="ECO:0000256" key="5">
    <source>
        <dbReference type="ARBA" id="ARBA00023242"/>
    </source>
</evidence>
<dbReference type="GO" id="GO:0005634">
    <property type="term" value="C:nucleus"/>
    <property type="evidence" value="ECO:0007669"/>
    <property type="project" value="UniProtKB-SubCell"/>
</dbReference>
<keyword evidence="2" id="KW-0805">Transcription regulation</keyword>
<comment type="caution">
    <text evidence="8">The sequence shown here is derived from an EMBL/GenBank/DDBJ whole genome shotgun (WGS) entry which is preliminary data.</text>
</comment>
<dbReference type="Gramene" id="Psat4g120040.2">
    <property type="protein sequence ID" value="Psat4g120040.2.cds"/>
    <property type="gene ID" value="Psat4g120040"/>
</dbReference>
<reference evidence="8 9" key="1">
    <citation type="journal article" date="2022" name="Nat. Genet.">
        <title>Improved pea reference genome and pan-genome highlight genomic features and evolutionary characteristics.</title>
        <authorList>
            <person name="Yang T."/>
            <person name="Liu R."/>
            <person name="Luo Y."/>
            <person name="Hu S."/>
            <person name="Wang D."/>
            <person name="Wang C."/>
            <person name="Pandey M.K."/>
            <person name="Ge S."/>
            <person name="Xu Q."/>
            <person name="Li N."/>
            <person name="Li G."/>
            <person name="Huang Y."/>
            <person name="Saxena R.K."/>
            <person name="Ji Y."/>
            <person name="Li M."/>
            <person name="Yan X."/>
            <person name="He Y."/>
            <person name="Liu Y."/>
            <person name="Wang X."/>
            <person name="Xiang C."/>
            <person name="Varshney R.K."/>
            <person name="Ding H."/>
            <person name="Gao S."/>
            <person name="Zong X."/>
        </authorList>
    </citation>
    <scope>NUCLEOTIDE SEQUENCE [LARGE SCALE GENOMIC DNA]</scope>
    <source>
        <strain evidence="8 9">cv. Zhongwan 6</strain>
    </source>
</reference>
<feature type="compositionally biased region" description="Polar residues" evidence="6">
    <location>
        <begin position="316"/>
        <end position="328"/>
    </location>
</feature>
<dbReference type="Proteomes" id="UP001058974">
    <property type="component" value="Chromosome 4"/>
</dbReference>
<evidence type="ECO:0000256" key="2">
    <source>
        <dbReference type="ARBA" id="ARBA00023015"/>
    </source>
</evidence>
<dbReference type="AlphaFoldDB" id="A0A9D4XFU4"/>
<proteinExistence type="predicted"/>
<dbReference type="SMART" id="SM00380">
    <property type="entry name" value="AP2"/>
    <property type="match status" value="2"/>
</dbReference>
<evidence type="ECO:0000313" key="9">
    <source>
        <dbReference type="Proteomes" id="UP001058974"/>
    </source>
</evidence>
<dbReference type="PANTHER" id="PTHR32467:SF222">
    <property type="entry name" value="AP2-LIKE ETHYLENE-RESPONSIVE TRANSCRIPTION FACTOR AIL7"/>
    <property type="match status" value="1"/>
</dbReference>
<dbReference type="SUPFAM" id="SSF54171">
    <property type="entry name" value="DNA-binding domain"/>
    <property type="match status" value="2"/>
</dbReference>
<feature type="domain" description="AP2/ERF" evidence="7">
    <location>
        <begin position="219"/>
        <end position="277"/>
    </location>
</feature>
<dbReference type="Gene3D" id="3.30.730.10">
    <property type="entry name" value="AP2/ERF domain"/>
    <property type="match status" value="2"/>
</dbReference>
<keyword evidence="3" id="KW-0238">DNA-binding</keyword>
<feature type="region of interest" description="Disordered" evidence="6">
    <location>
        <begin position="299"/>
        <end position="328"/>
    </location>
</feature>
<feature type="domain" description="AP2/ERF" evidence="7">
    <location>
        <begin position="117"/>
        <end position="183"/>
    </location>
</feature>
<keyword evidence="5" id="KW-0539">Nucleus</keyword>
<protein>
    <submittedName>
        <fullName evidence="8">AP2-like ethylene-responsive transcription factor ail6</fullName>
    </submittedName>
</protein>
<sequence length="373" mass="41723">MTRVFFDYTFLGRMNFMDSSHTATGKETEGFAEMNPNSFPVYDCSFTSMFFNDAQDPQSIDACLPVSTTVNNFGSGLDQSELNTGTELGGESSKDIVAVDPESPENTTHSTAKPTSKYKGVSRHRWMGRFEAHLWDNNCKQEGRVRKGRQVYLGGFEDEENAGRAHNLAALKYWGPTATTNFPVSDYAKELEEMKHEGKREFLTKLRRKSNGFARGTSQYRGVTRHHYRGKWQARIGRVSGNKDIYLGIFDSEEEAAEAYDIAALKYRGASAITNFEASRYDMEAISKNPLPIARATKRLRRSRQSEKNAPVTRIDQPQCTNMDSSNFQSTASLPYDPFHHFHPPTNTEIGTVQSAEIPTNAGTIIAGNATSI</sequence>
<dbReference type="CDD" id="cd00018">
    <property type="entry name" value="AP2"/>
    <property type="match status" value="2"/>
</dbReference>
<evidence type="ECO:0000256" key="6">
    <source>
        <dbReference type="SAM" id="MobiDB-lite"/>
    </source>
</evidence>
<dbReference type="PRINTS" id="PR00367">
    <property type="entry name" value="ETHRSPELEMNT"/>
</dbReference>
<dbReference type="InterPro" id="IPR036955">
    <property type="entry name" value="AP2/ERF_dom_sf"/>
</dbReference>
<dbReference type="GO" id="GO:0003677">
    <property type="term" value="F:DNA binding"/>
    <property type="evidence" value="ECO:0007669"/>
    <property type="project" value="UniProtKB-KW"/>
</dbReference>
<comment type="subcellular location">
    <subcellularLocation>
        <location evidence="1">Nucleus</location>
    </subcellularLocation>
</comment>
<accession>A0A9D4XFU4</accession>
<keyword evidence="4" id="KW-0804">Transcription</keyword>
<dbReference type="PROSITE" id="PS51032">
    <property type="entry name" value="AP2_ERF"/>
    <property type="match status" value="2"/>
</dbReference>
<keyword evidence="9" id="KW-1185">Reference proteome</keyword>
<evidence type="ECO:0000313" key="8">
    <source>
        <dbReference type="EMBL" id="KAI5419314.1"/>
    </source>
</evidence>